<sequence>LADTWTTISRPRSDLRILKHKDVSFVEFKRQLIGVTLIVCLPEEIKPKASKIGIMKE</sequence>
<name>A0A1X0R7C3_RHIZD</name>
<dbReference type="EMBL" id="KV921896">
    <property type="protein sequence ID" value="ORE07933.1"/>
    <property type="molecule type" value="Genomic_DNA"/>
</dbReference>
<gene>
    <name evidence="1" type="ORF">BCV72DRAFT_181794</name>
</gene>
<organism evidence="1">
    <name type="scientific">Rhizopus microsporus var. microsporus</name>
    <dbReference type="NCBI Taxonomy" id="86635"/>
    <lineage>
        <taxon>Eukaryota</taxon>
        <taxon>Fungi</taxon>
        <taxon>Fungi incertae sedis</taxon>
        <taxon>Mucoromycota</taxon>
        <taxon>Mucoromycotina</taxon>
        <taxon>Mucoromycetes</taxon>
        <taxon>Mucorales</taxon>
        <taxon>Mucorineae</taxon>
        <taxon>Rhizopodaceae</taxon>
        <taxon>Rhizopus</taxon>
    </lineage>
</organism>
<reference evidence="1" key="1">
    <citation type="journal article" date="2016" name="Proc. Natl. Acad. Sci. U.S.A.">
        <title>Lipid metabolic changes in an early divergent fungus govern the establishment of a mutualistic symbiosis with endobacteria.</title>
        <authorList>
            <person name="Lastovetsky O.A."/>
            <person name="Gaspar M.L."/>
            <person name="Mondo S.J."/>
            <person name="LaButti K.M."/>
            <person name="Sandor L."/>
            <person name="Grigoriev I.V."/>
            <person name="Henry S.A."/>
            <person name="Pawlowska T.E."/>
        </authorList>
    </citation>
    <scope>NUCLEOTIDE SEQUENCE [LARGE SCALE GENOMIC DNA]</scope>
    <source>
        <strain evidence="1">ATCC 52814</strain>
    </source>
</reference>
<protein>
    <submittedName>
        <fullName evidence="1">Uncharacterized protein</fullName>
    </submittedName>
</protein>
<dbReference type="AlphaFoldDB" id="A0A1X0R7C3"/>
<feature type="non-terminal residue" evidence="1">
    <location>
        <position position="1"/>
    </location>
</feature>
<dbReference type="VEuPathDB" id="FungiDB:BCV72DRAFT_181794"/>
<evidence type="ECO:0000313" key="1">
    <source>
        <dbReference type="EMBL" id="ORE07933.1"/>
    </source>
</evidence>
<proteinExistence type="predicted"/>
<dbReference type="Proteomes" id="UP000242414">
    <property type="component" value="Unassembled WGS sequence"/>
</dbReference>
<accession>A0A1X0R7C3</accession>
<feature type="non-terminal residue" evidence="1">
    <location>
        <position position="57"/>
    </location>
</feature>